<feature type="repeat" description="TPR" evidence="1">
    <location>
        <begin position="132"/>
        <end position="165"/>
    </location>
</feature>
<keyword evidence="2" id="KW-0472">Membrane</keyword>
<protein>
    <submittedName>
        <fullName evidence="3">Tetratricopeptide repeat protein</fullName>
    </submittedName>
</protein>
<dbReference type="SUPFAM" id="SSF48452">
    <property type="entry name" value="TPR-like"/>
    <property type="match status" value="1"/>
</dbReference>
<feature type="repeat" description="TPR" evidence="1">
    <location>
        <begin position="170"/>
        <end position="203"/>
    </location>
</feature>
<dbReference type="InterPro" id="IPR019734">
    <property type="entry name" value="TPR_rpt"/>
</dbReference>
<dbReference type="PROSITE" id="PS50005">
    <property type="entry name" value="TPR"/>
    <property type="match status" value="2"/>
</dbReference>
<dbReference type="Pfam" id="PF14559">
    <property type="entry name" value="TPR_19"/>
    <property type="match status" value="1"/>
</dbReference>
<accession>A0ABT3YK19</accession>
<reference evidence="3" key="1">
    <citation type="submission" date="2022-10" db="EMBL/GenBank/DDBJ databases">
        <title>Hoeflea sp. J2-29, isolated from marine algae.</title>
        <authorList>
            <person name="Kristyanto S."/>
            <person name="Kim J.M."/>
            <person name="Jeon C.O."/>
        </authorList>
    </citation>
    <scope>NUCLEOTIDE SEQUENCE</scope>
    <source>
        <strain evidence="3">J2-29</strain>
    </source>
</reference>
<dbReference type="Proteomes" id="UP001081283">
    <property type="component" value="Unassembled WGS sequence"/>
</dbReference>
<dbReference type="SMART" id="SM00028">
    <property type="entry name" value="TPR"/>
    <property type="match status" value="2"/>
</dbReference>
<organism evidence="3 4">
    <name type="scientific">Hoeflea ulvae</name>
    <dbReference type="NCBI Taxonomy" id="2983764"/>
    <lineage>
        <taxon>Bacteria</taxon>
        <taxon>Pseudomonadati</taxon>
        <taxon>Pseudomonadota</taxon>
        <taxon>Alphaproteobacteria</taxon>
        <taxon>Hyphomicrobiales</taxon>
        <taxon>Rhizobiaceae</taxon>
        <taxon>Hoeflea</taxon>
    </lineage>
</organism>
<dbReference type="InterPro" id="IPR011990">
    <property type="entry name" value="TPR-like_helical_dom_sf"/>
</dbReference>
<evidence type="ECO:0000313" key="3">
    <source>
        <dbReference type="EMBL" id="MCY0096090.1"/>
    </source>
</evidence>
<dbReference type="Gene3D" id="1.25.40.10">
    <property type="entry name" value="Tetratricopeptide repeat domain"/>
    <property type="match status" value="1"/>
</dbReference>
<evidence type="ECO:0000256" key="2">
    <source>
        <dbReference type="SAM" id="Phobius"/>
    </source>
</evidence>
<keyword evidence="1" id="KW-0802">TPR repeat</keyword>
<comment type="caution">
    <text evidence="3">The sequence shown here is derived from an EMBL/GenBank/DDBJ whole genome shotgun (WGS) entry which is preliminary data.</text>
</comment>
<proteinExistence type="predicted"/>
<feature type="transmembrane region" description="Helical" evidence="2">
    <location>
        <begin position="52"/>
        <end position="73"/>
    </location>
</feature>
<sequence>MADANEQTPLSAGAAVVRNPLSVIAMFVLLVEAISTITLVQVNDTPDIARPLVWFVVMFPTLIGILFFATIWWRHQYLYSPMEYRSDESFLTAMRRLQRVEARQEAADLNPRTADETQSLKVVDRLLQFSDMRAAVKVGRTFLEAGQFDIAVRIFQYILDKTPEMDDNRYNALANLGYAQIGMGQHKEAIETLERCIALAGKDRIGPWHLLALAYAHFKLSQSGSDAHARSFKSYLRKGKTHPWFGEKPNFYKQLYPEIADQL</sequence>
<keyword evidence="2" id="KW-1133">Transmembrane helix</keyword>
<feature type="transmembrane region" description="Helical" evidence="2">
    <location>
        <begin position="20"/>
        <end position="40"/>
    </location>
</feature>
<evidence type="ECO:0000313" key="4">
    <source>
        <dbReference type="Proteomes" id="UP001081283"/>
    </source>
</evidence>
<name>A0ABT3YK19_9HYPH</name>
<keyword evidence="2" id="KW-0812">Transmembrane</keyword>
<keyword evidence="4" id="KW-1185">Reference proteome</keyword>
<gene>
    <name evidence="3" type="ORF">OEG82_19020</name>
</gene>
<dbReference type="EMBL" id="JAOVZQ010000001">
    <property type="protein sequence ID" value="MCY0096090.1"/>
    <property type="molecule type" value="Genomic_DNA"/>
</dbReference>
<evidence type="ECO:0000256" key="1">
    <source>
        <dbReference type="PROSITE-ProRule" id="PRU00339"/>
    </source>
</evidence>
<dbReference type="RefSeq" id="WP_267613937.1">
    <property type="nucleotide sequence ID" value="NZ_JAOVZQ010000001.1"/>
</dbReference>